<dbReference type="InterPro" id="IPR013103">
    <property type="entry name" value="RVT_2"/>
</dbReference>
<evidence type="ECO:0000313" key="2">
    <source>
        <dbReference type="EMBL" id="GEU84937.1"/>
    </source>
</evidence>
<evidence type="ECO:0000259" key="1">
    <source>
        <dbReference type="Pfam" id="PF07727"/>
    </source>
</evidence>
<accession>A0A6L2NHA2</accession>
<proteinExistence type="predicted"/>
<gene>
    <name evidence="2" type="ORF">Tci_056915</name>
</gene>
<dbReference type="Pfam" id="PF07727">
    <property type="entry name" value="RVT_2"/>
    <property type="match status" value="1"/>
</dbReference>
<dbReference type="EMBL" id="BKCJ010009000">
    <property type="protein sequence ID" value="GEU84937.1"/>
    <property type="molecule type" value="Genomic_DNA"/>
</dbReference>
<sequence length="134" mass="15546">MDVKTAFLNGDLLEDVYMAQPQGFKPKGQEHLVCKLKKSIYGLKKASRQWYLKFDEVMKKHNFIKNQVDQCVYLKMSGSNFIILVLYVNDILLASNNIDLLHESKHILFRNFDMKDLGEASYVIGIEITEIEPM</sequence>
<feature type="domain" description="Reverse transcriptase Ty1/copia-type" evidence="1">
    <location>
        <begin position="1"/>
        <end position="130"/>
    </location>
</feature>
<reference evidence="2" key="1">
    <citation type="journal article" date="2019" name="Sci. Rep.">
        <title>Draft genome of Tanacetum cinerariifolium, the natural source of mosquito coil.</title>
        <authorList>
            <person name="Yamashiro T."/>
            <person name="Shiraishi A."/>
            <person name="Satake H."/>
            <person name="Nakayama K."/>
        </authorList>
    </citation>
    <scope>NUCLEOTIDE SEQUENCE</scope>
</reference>
<dbReference type="SUPFAM" id="SSF56672">
    <property type="entry name" value="DNA/RNA polymerases"/>
    <property type="match status" value="1"/>
</dbReference>
<organism evidence="2">
    <name type="scientific">Tanacetum cinerariifolium</name>
    <name type="common">Dalmatian daisy</name>
    <name type="synonym">Chrysanthemum cinerariifolium</name>
    <dbReference type="NCBI Taxonomy" id="118510"/>
    <lineage>
        <taxon>Eukaryota</taxon>
        <taxon>Viridiplantae</taxon>
        <taxon>Streptophyta</taxon>
        <taxon>Embryophyta</taxon>
        <taxon>Tracheophyta</taxon>
        <taxon>Spermatophyta</taxon>
        <taxon>Magnoliopsida</taxon>
        <taxon>eudicotyledons</taxon>
        <taxon>Gunneridae</taxon>
        <taxon>Pentapetalae</taxon>
        <taxon>asterids</taxon>
        <taxon>campanulids</taxon>
        <taxon>Asterales</taxon>
        <taxon>Asteraceae</taxon>
        <taxon>Asteroideae</taxon>
        <taxon>Anthemideae</taxon>
        <taxon>Anthemidinae</taxon>
        <taxon>Tanacetum</taxon>
    </lineage>
</organism>
<name>A0A6L2NHA2_TANCI</name>
<dbReference type="AlphaFoldDB" id="A0A6L2NHA2"/>
<protein>
    <submittedName>
        <fullName evidence="2">Putative zinc finger, CCHC-type</fullName>
    </submittedName>
</protein>
<dbReference type="InterPro" id="IPR043502">
    <property type="entry name" value="DNA/RNA_pol_sf"/>
</dbReference>
<comment type="caution">
    <text evidence="2">The sequence shown here is derived from an EMBL/GenBank/DDBJ whole genome shotgun (WGS) entry which is preliminary data.</text>
</comment>